<evidence type="ECO:0000313" key="5">
    <source>
        <dbReference type="Proteomes" id="UP000199315"/>
    </source>
</evidence>
<dbReference type="InterPro" id="IPR014905">
    <property type="entry name" value="HIRAN"/>
</dbReference>
<evidence type="ECO:0000259" key="3">
    <source>
        <dbReference type="SMART" id="SM00910"/>
    </source>
</evidence>
<dbReference type="EMBL" id="FMKA01000002">
    <property type="protein sequence ID" value="SCP95623.1"/>
    <property type="molecule type" value="Genomic_DNA"/>
</dbReference>
<organism evidence="4 5">
    <name type="scientific">Anaerobium acetethylicum</name>
    <dbReference type="NCBI Taxonomy" id="1619234"/>
    <lineage>
        <taxon>Bacteria</taxon>
        <taxon>Bacillati</taxon>
        <taxon>Bacillota</taxon>
        <taxon>Clostridia</taxon>
        <taxon>Lachnospirales</taxon>
        <taxon>Lachnospiraceae</taxon>
        <taxon>Anaerobium</taxon>
    </lineage>
</organism>
<name>A0A1D3TQ14_9FIRM</name>
<sequence>MSEEDNKSLESSIYQFILRNYVKTPILPYTFQNLEISGRRDIRFVLWEDNLGFAFKEKLALEMTEIIRECVAEKRAVGRLRRMLLECPIYLYMVRLAARLKLLLEEGCIDRNGLYSFGIMLATESREVEEVKIGILILGMYENDITRKIIEILGRHSSFTLYALESSKNFKNWNSFIFGIAQTTEGYGKLAAIYLLNPVLKEQKEWMLRQGPVNTVEPGMAAMLCLEKADMLAEYDKSRIFQGNFKEYSYLLAYSAEKNDIRKFSRSLVILEKYIEAMPKSAGAFIDVAAAAMIVKNMKSVLNEEEQDPVKEQGWTRQIESEIKTECSRMLKQPKWLPVVFSEMGAPHHTTSLIINTLRKLDITPGFEEFIPLIQRDLFDMDLLEFMMAEHAEIYVSQVYDYLLKVLPLKVFEDELLNIREDEFTWEYRPDFWLMYLIREMGKERFLEEDFYVQCLGARFPGVRMEAIKALLGIQSEWSADVPDKLRQAYGREPVAGIAKRLLRLIGSGDSQEEKEKRYIDVSKERCRASAGDVHLMNTFIAGTEACDILVMNSHLEHGDVVCLKREPENKTSPDTIIVTAEDGYVLGAIPASDRIIAAALMDNGEKLYGILTSGTDMLRPEIKIMISRRTEGKGKIIPFFQ</sequence>
<dbReference type="SMART" id="SM00910">
    <property type="entry name" value="HIRAN"/>
    <property type="match status" value="1"/>
</dbReference>
<protein>
    <submittedName>
        <fullName evidence="4">HIRAN domain-containing protein</fullName>
    </submittedName>
</protein>
<keyword evidence="5" id="KW-1185">Reference proteome</keyword>
<evidence type="ECO:0000256" key="2">
    <source>
        <dbReference type="ARBA" id="ARBA00022801"/>
    </source>
</evidence>
<dbReference type="Gene3D" id="3.30.70.2330">
    <property type="match status" value="1"/>
</dbReference>
<dbReference type="GO" id="GO:0003676">
    <property type="term" value="F:nucleic acid binding"/>
    <property type="evidence" value="ECO:0007669"/>
    <property type="project" value="InterPro"/>
</dbReference>
<reference evidence="4 5" key="1">
    <citation type="submission" date="2016-09" db="EMBL/GenBank/DDBJ databases">
        <authorList>
            <person name="Capua I."/>
            <person name="De Benedictis P."/>
            <person name="Joannis T."/>
            <person name="Lombin L.H."/>
            <person name="Cattoli G."/>
        </authorList>
    </citation>
    <scope>NUCLEOTIDE SEQUENCE [LARGE SCALE GENOMIC DNA]</scope>
    <source>
        <strain evidence="4 5">GluBS11</strain>
    </source>
</reference>
<dbReference type="Proteomes" id="UP000199315">
    <property type="component" value="Unassembled WGS sequence"/>
</dbReference>
<dbReference type="OrthoDB" id="1650885at2"/>
<dbReference type="AlphaFoldDB" id="A0A1D3TQ14"/>
<evidence type="ECO:0000313" key="4">
    <source>
        <dbReference type="EMBL" id="SCP95623.1"/>
    </source>
</evidence>
<evidence type="ECO:0000256" key="1">
    <source>
        <dbReference type="ARBA" id="ARBA00022723"/>
    </source>
</evidence>
<proteinExistence type="predicted"/>
<accession>A0A1D3TQ14</accession>
<dbReference type="Pfam" id="PF08797">
    <property type="entry name" value="HIRAN"/>
    <property type="match status" value="1"/>
</dbReference>
<gene>
    <name evidence="4" type="ORF">SAMN05421730_100272</name>
</gene>
<keyword evidence="2" id="KW-0378">Hydrolase</keyword>
<dbReference type="STRING" id="1619234.SAMN05421730_100272"/>
<dbReference type="RefSeq" id="WP_091230118.1">
    <property type="nucleotide sequence ID" value="NZ_FMKA01000002.1"/>
</dbReference>
<keyword evidence="1" id="KW-0479">Metal-binding</keyword>
<feature type="domain" description="HIRAN" evidence="3">
    <location>
        <begin position="534"/>
        <end position="633"/>
    </location>
</feature>
<dbReference type="GO" id="GO:0008270">
    <property type="term" value="F:zinc ion binding"/>
    <property type="evidence" value="ECO:0007669"/>
    <property type="project" value="InterPro"/>
</dbReference>
<dbReference type="GO" id="GO:0016818">
    <property type="term" value="F:hydrolase activity, acting on acid anhydrides, in phosphorus-containing anhydrides"/>
    <property type="evidence" value="ECO:0007669"/>
    <property type="project" value="InterPro"/>
</dbReference>